<dbReference type="Gene3D" id="3.40.47.10">
    <property type="match status" value="1"/>
</dbReference>
<reference evidence="7" key="1">
    <citation type="submission" date="2016-11" db="EMBL/GenBank/DDBJ databases">
        <authorList>
            <person name="Varghese N."/>
            <person name="Submissions S."/>
        </authorList>
    </citation>
    <scope>NUCLEOTIDE SEQUENCE [LARGE SCALE GENOMIC DNA]</scope>
    <source>
        <strain evidence="7">DSM 22212</strain>
    </source>
</reference>
<feature type="domain" description="Beta-ketoacyl-[acyl-carrier-protein] synthase III N-terminal" evidence="5">
    <location>
        <begin position="108"/>
        <end position="186"/>
    </location>
</feature>
<dbReference type="PANTHER" id="PTHR34069:SF2">
    <property type="entry name" value="BETA-KETOACYL-[ACYL-CARRIER-PROTEIN] SYNTHASE III"/>
    <property type="match status" value="1"/>
</dbReference>
<dbReference type="Pfam" id="PF08545">
    <property type="entry name" value="ACP_syn_III"/>
    <property type="match status" value="1"/>
</dbReference>
<dbReference type="EMBL" id="FRAU01000007">
    <property type="protein sequence ID" value="SHK84202.1"/>
    <property type="molecule type" value="Genomic_DNA"/>
</dbReference>
<gene>
    <name evidence="6" type="ORF">SAMN04488087_2090</name>
</gene>
<dbReference type="InterPro" id="IPR016039">
    <property type="entry name" value="Thiolase-like"/>
</dbReference>
<dbReference type="OrthoDB" id="1704808at2"/>
<keyword evidence="3" id="KW-0812">Transmembrane</keyword>
<keyword evidence="1" id="KW-0808">Transferase</keyword>
<evidence type="ECO:0000259" key="5">
    <source>
        <dbReference type="Pfam" id="PF08545"/>
    </source>
</evidence>
<dbReference type="PANTHER" id="PTHR34069">
    <property type="entry name" value="3-OXOACYL-[ACYL-CARRIER-PROTEIN] SYNTHASE 3"/>
    <property type="match status" value="1"/>
</dbReference>
<keyword evidence="3" id="KW-0472">Membrane</keyword>
<feature type="transmembrane region" description="Helical" evidence="3">
    <location>
        <begin position="301"/>
        <end position="322"/>
    </location>
</feature>
<proteinExistence type="predicted"/>
<evidence type="ECO:0000313" key="6">
    <source>
        <dbReference type="EMBL" id="SHK84202.1"/>
    </source>
</evidence>
<dbReference type="RefSeq" id="WP_072715920.1">
    <property type="nucleotide sequence ID" value="NZ_FRAU01000007.1"/>
</dbReference>
<evidence type="ECO:0000256" key="2">
    <source>
        <dbReference type="ARBA" id="ARBA00023315"/>
    </source>
</evidence>
<keyword evidence="2" id="KW-0012">Acyltransferase</keyword>
<evidence type="ECO:0000259" key="4">
    <source>
        <dbReference type="Pfam" id="PF08541"/>
    </source>
</evidence>
<accession>A0A1M6VRP1</accession>
<evidence type="ECO:0000256" key="1">
    <source>
        <dbReference type="ARBA" id="ARBA00022679"/>
    </source>
</evidence>
<organism evidence="6 7">
    <name type="scientific">Rhodothermus profundi</name>
    <dbReference type="NCBI Taxonomy" id="633813"/>
    <lineage>
        <taxon>Bacteria</taxon>
        <taxon>Pseudomonadati</taxon>
        <taxon>Rhodothermota</taxon>
        <taxon>Rhodothermia</taxon>
        <taxon>Rhodothermales</taxon>
        <taxon>Rhodothermaceae</taxon>
        <taxon>Rhodothermus</taxon>
    </lineage>
</organism>
<dbReference type="CDD" id="cd00830">
    <property type="entry name" value="KAS_III"/>
    <property type="match status" value="1"/>
</dbReference>
<keyword evidence="3" id="KW-1133">Transmembrane helix</keyword>
<evidence type="ECO:0000313" key="7">
    <source>
        <dbReference type="Proteomes" id="UP000185812"/>
    </source>
</evidence>
<keyword evidence="7" id="KW-1185">Reference proteome</keyword>
<name>A0A1M6VRP1_9BACT</name>
<dbReference type="SUPFAM" id="SSF53901">
    <property type="entry name" value="Thiolase-like"/>
    <property type="match status" value="1"/>
</dbReference>
<evidence type="ECO:0000256" key="3">
    <source>
        <dbReference type="SAM" id="Phobius"/>
    </source>
</evidence>
<dbReference type="GO" id="GO:0044550">
    <property type="term" value="P:secondary metabolite biosynthetic process"/>
    <property type="evidence" value="ECO:0007669"/>
    <property type="project" value="TreeGrafter"/>
</dbReference>
<dbReference type="STRING" id="633813.SAMN04488087_2090"/>
<protein>
    <submittedName>
        <fullName evidence="6">3-oxoacyl-[acyl-carrier-protein] synthase-3</fullName>
    </submittedName>
</protein>
<dbReference type="Proteomes" id="UP000185812">
    <property type="component" value="Unassembled WGS sequence"/>
</dbReference>
<dbReference type="AlphaFoldDB" id="A0A1M6VRP1"/>
<dbReference type="GO" id="GO:0006633">
    <property type="term" value="P:fatty acid biosynthetic process"/>
    <property type="evidence" value="ECO:0007669"/>
    <property type="project" value="InterPro"/>
</dbReference>
<dbReference type="InterPro" id="IPR013747">
    <property type="entry name" value="ACP_syn_III_C"/>
</dbReference>
<dbReference type="GO" id="GO:0004315">
    <property type="term" value="F:3-oxoacyl-[acyl-carrier-protein] synthase activity"/>
    <property type="evidence" value="ECO:0007669"/>
    <property type="project" value="InterPro"/>
</dbReference>
<dbReference type="InterPro" id="IPR013751">
    <property type="entry name" value="ACP_syn_III_N"/>
</dbReference>
<feature type="domain" description="Beta-ketoacyl-[acyl-carrier-protein] synthase III C-terminal" evidence="4">
    <location>
        <begin position="233"/>
        <end position="320"/>
    </location>
</feature>
<sequence>MARAQIIGTGLYAPPRVVTNAYFNEYYGEDVDSFLRTQRNIRERRYAEDGQTTSDLVVAAARAALKEAGLSPADLTLIIVATDTPDYLSPATATVVQHKLGASRAGTFDVNAACAGFVTALEIGRQFVERGNGPVLVAGGYLMSRFLDFSQRNIATLFADGAGAVVLAPADEDEPGILLTRLEAEGQYYDYMGIYTGGACCPAGPQVLEFRKKFPKTYNVDHWTRLVRWLSAALGVAPEDVDHLFFTQINVLSIRETLEVLGLPETRTHYVMDRYGYTGSACIPMVLADAACQHRLRRGDLVYLIASGGGAALAAMALRWAYDT</sequence>
<dbReference type="Pfam" id="PF08541">
    <property type="entry name" value="ACP_syn_III_C"/>
    <property type="match status" value="1"/>
</dbReference>